<reference evidence="1" key="1">
    <citation type="submission" date="2021-06" db="EMBL/GenBank/DDBJ databases">
        <authorList>
            <person name="Kallberg Y."/>
            <person name="Tangrot J."/>
            <person name="Rosling A."/>
        </authorList>
    </citation>
    <scope>NUCLEOTIDE SEQUENCE</scope>
    <source>
        <strain evidence="1">87-6 pot B 2015</strain>
    </source>
</reference>
<dbReference type="InterPro" id="IPR032675">
    <property type="entry name" value="LRR_dom_sf"/>
</dbReference>
<proteinExistence type="predicted"/>
<comment type="caution">
    <text evidence="1">The sequence shown here is derived from an EMBL/GenBank/DDBJ whole genome shotgun (WGS) entry which is preliminary data.</text>
</comment>
<gene>
    <name evidence="1" type="ORF">FMOSSE_LOCUS7643</name>
</gene>
<dbReference type="EMBL" id="CAJVPP010001829">
    <property type="protein sequence ID" value="CAG8574825.1"/>
    <property type="molecule type" value="Genomic_DNA"/>
</dbReference>
<dbReference type="Proteomes" id="UP000789375">
    <property type="component" value="Unassembled WGS sequence"/>
</dbReference>
<dbReference type="Gene3D" id="3.80.10.10">
    <property type="entry name" value="Ribonuclease Inhibitor"/>
    <property type="match status" value="1"/>
</dbReference>
<evidence type="ECO:0000313" key="1">
    <source>
        <dbReference type="EMBL" id="CAG8574825.1"/>
    </source>
</evidence>
<name>A0A9N9BQP8_FUNMO</name>
<keyword evidence="2" id="KW-1185">Reference proteome</keyword>
<protein>
    <submittedName>
        <fullName evidence="1">6994_t:CDS:1</fullName>
    </submittedName>
</protein>
<accession>A0A9N9BQP8</accession>
<sequence>MACKKLFSGVLPEITNYIIQFLRDHLRSLYSCVLVNRHLFWITIPILWEDPFYIMRNSKFLTTYLLFLNDEDKARLKGLIFPSSFKKPLLNYPSFIKTLNQLRMQEHVTEFIENLIDTNPLTTDFTISLFHNEHAKLLDLLSTICELLFKLFISNDISLNSLYIKICHSQHALNVMIFNEICKKPKFLSDIKYFTLDFDRSKVIPHLPIPSFEDSPSAITSNKHFTIYFSLKENLSERNFKYLIKSQTQLLSLTLYTISSKVAYLMSALKYCSNTLTSIKFILCNFNDMPSLNGLNYLVHLESLQFKQCKGITVQVFRPLLDISTPLKIKTLTLDGLSMEITFIQSLFQKIGSFLENLEIKLVIERKIIYESIINHCNKVQFLHISEIEHVDIVQLFKLITHVRKHLKYLSLQIRNHRQPCLIESDYDDQQLRVSSMILTNLGQILPDTLKYLELKLEIDPINLKIFLDNCKHIVGLNSLLVINKSQNDIIFDVLKEFVREKR</sequence>
<organism evidence="1 2">
    <name type="scientific">Funneliformis mosseae</name>
    <name type="common">Endomycorrhizal fungus</name>
    <name type="synonym">Glomus mosseae</name>
    <dbReference type="NCBI Taxonomy" id="27381"/>
    <lineage>
        <taxon>Eukaryota</taxon>
        <taxon>Fungi</taxon>
        <taxon>Fungi incertae sedis</taxon>
        <taxon>Mucoromycota</taxon>
        <taxon>Glomeromycotina</taxon>
        <taxon>Glomeromycetes</taxon>
        <taxon>Glomerales</taxon>
        <taxon>Glomeraceae</taxon>
        <taxon>Funneliformis</taxon>
    </lineage>
</organism>
<evidence type="ECO:0000313" key="2">
    <source>
        <dbReference type="Proteomes" id="UP000789375"/>
    </source>
</evidence>
<dbReference type="AlphaFoldDB" id="A0A9N9BQP8"/>